<name>A0ABQ9H4J0_9NEOP</name>
<sequence length="346" mass="37983">MLETKARSQKNYDGLGQHTHTEQGLVPRCLVNVVGQIEKTRDPPQYRAWLTINCEFEDGVALRVTLARPCGVSSPLPARRLNKRTVFPPSSHNDAYIRLSFVCKTQDTEDIDLPQRNTSVNVTWSTPMKRWNEGGPGGGDPRENPPINGIVRHDFHMRKSGDPAWDVAFVGGERAKADITRYLLPYFFLVQASTIPDTGADVLVLSGRPSFASRPVPRGVGSREPVFHLAGAARRGLEADSQSVSRCRVCGRQGRTGRPPPCDGDRGVGSARRTPNLGNIHALPVGVNVRMNINNCRTTDAMYHAAPCPTYLDEEAGQSLELSPMSNGPQKNRPHKYIPGRSSSSN</sequence>
<evidence type="ECO:0000313" key="3">
    <source>
        <dbReference type="Proteomes" id="UP001159363"/>
    </source>
</evidence>
<feature type="region of interest" description="Disordered" evidence="1">
    <location>
        <begin position="250"/>
        <end position="275"/>
    </location>
</feature>
<organism evidence="2 3">
    <name type="scientific">Dryococelus australis</name>
    <dbReference type="NCBI Taxonomy" id="614101"/>
    <lineage>
        <taxon>Eukaryota</taxon>
        <taxon>Metazoa</taxon>
        <taxon>Ecdysozoa</taxon>
        <taxon>Arthropoda</taxon>
        <taxon>Hexapoda</taxon>
        <taxon>Insecta</taxon>
        <taxon>Pterygota</taxon>
        <taxon>Neoptera</taxon>
        <taxon>Polyneoptera</taxon>
        <taxon>Phasmatodea</taxon>
        <taxon>Verophasmatodea</taxon>
        <taxon>Anareolatae</taxon>
        <taxon>Phasmatidae</taxon>
        <taxon>Eurycanthinae</taxon>
        <taxon>Dryococelus</taxon>
    </lineage>
</organism>
<protein>
    <submittedName>
        <fullName evidence="2">Uncharacterized protein</fullName>
    </submittedName>
</protein>
<feature type="compositionally biased region" description="Polar residues" evidence="1">
    <location>
        <begin position="320"/>
        <end position="330"/>
    </location>
</feature>
<proteinExistence type="predicted"/>
<feature type="region of interest" description="Disordered" evidence="1">
    <location>
        <begin position="317"/>
        <end position="346"/>
    </location>
</feature>
<accession>A0ABQ9H4J0</accession>
<dbReference type="EMBL" id="JARBHB010000007">
    <property type="protein sequence ID" value="KAJ8879209.1"/>
    <property type="molecule type" value="Genomic_DNA"/>
</dbReference>
<evidence type="ECO:0000256" key="1">
    <source>
        <dbReference type="SAM" id="MobiDB-lite"/>
    </source>
</evidence>
<reference evidence="2 3" key="1">
    <citation type="submission" date="2023-02" db="EMBL/GenBank/DDBJ databases">
        <title>LHISI_Scaffold_Assembly.</title>
        <authorList>
            <person name="Stuart O.P."/>
            <person name="Cleave R."/>
            <person name="Magrath M.J.L."/>
            <person name="Mikheyev A.S."/>
        </authorList>
    </citation>
    <scope>NUCLEOTIDE SEQUENCE [LARGE SCALE GENOMIC DNA]</scope>
    <source>
        <strain evidence="2">Daus_M_001</strain>
        <tissue evidence="2">Leg muscle</tissue>
    </source>
</reference>
<dbReference type="Proteomes" id="UP001159363">
    <property type="component" value="Chromosome 6"/>
</dbReference>
<evidence type="ECO:0000313" key="2">
    <source>
        <dbReference type="EMBL" id="KAJ8879209.1"/>
    </source>
</evidence>
<gene>
    <name evidence="2" type="ORF">PR048_019815</name>
</gene>
<keyword evidence="3" id="KW-1185">Reference proteome</keyword>
<comment type="caution">
    <text evidence="2">The sequence shown here is derived from an EMBL/GenBank/DDBJ whole genome shotgun (WGS) entry which is preliminary data.</text>
</comment>